<evidence type="ECO:0000256" key="7">
    <source>
        <dbReference type="ARBA" id="ARBA00023004"/>
    </source>
</evidence>
<dbReference type="Proteomes" id="UP000285596">
    <property type="component" value="Unassembled WGS sequence"/>
</dbReference>
<dbReference type="GO" id="GO:0005524">
    <property type="term" value="F:ATP binding"/>
    <property type="evidence" value="ECO:0007669"/>
    <property type="project" value="UniProtKB-KW"/>
</dbReference>
<comment type="subcellular location">
    <subcellularLocation>
        <location evidence="1">Cell membrane</location>
        <topology evidence="1">Peripheral membrane protein</topology>
    </subcellularLocation>
</comment>
<dbReference type="EMBL" id="QWFA01000166">
    <property type="protein sequence ID" value="ROV65749.1"/>
    <property type="molecule type" value="Genomic_DNA"/>
</dbReference>
<keyword evidence="2" id="KW-0813">Transport</keyword>
<dbReference type="FunFam" id="3.40.50.300:FF:000134">
    <property type="entry name" value="Iron-enterobactin ABC transporter ATP-binding protein"/>
    <property type="match status" value="1"/>
</dbReference>
<feature type="compositionally biased region" description="Polar residues" evidence="10">
    <location>
        <begin position="1"/>
        <end position="17"/>
    </location>
</feature>
<organism evidence="12 13">
    <name type="scientific">Streptomyces globisporus</name>
    <dbReference type="NCBI Taxonomy" id="1908"/>
    <lineage>
        <taxon>Bacteria</taxon>
        <taxon>Bacillati</taxon>
        <taxon>Actinomycetota</taxon>
        <taxon>Actinomycetes</taxon>
        <taxon>Kitasatosporales</taxon>
        <taxon>Streptomycetaceae</taxon>
        <taxon>Streptomyces</taxon>
    </lineage>
</organism>
<evidence type="ECO:0000256" key="2">
    <source>
        <dbReference type="ARBA" id="ARBA00022448"/>
    </source>
</evidence>
<dbReference type="InterPro" id="IPR003593">
    <property type="entry name" value="AAA+_ATPase"/>
</dbReference>
<dbReference type="Gene3D" id="3.40.50.300">
    <property type="entry name" value="P-loop containing nucleotide triphosphate hydrolases"/>
    <property type="match status" value="1"/>
</dbReference>
<dbReference type="GO" id="GO:0006826">
    <property type="term" value="P:iron ion transport"/>
    <property type="evidence" value="ECO:0007669"/>
    <property type="project" value="UniProtKB-KW"/>
</dbReference>
<dbReference type="PANTHER" id="PTHR42771">
    <property type="entry name" value="IRON(3+)-HYDROXAMATE IMPORT ATP-BINDING PROTEIN FHUC"/>
    <property type="match status" value="1"/>
</dbReference>
<evidence type="ECO:0000256" key="5">
    <source>
        <dbReference type="ARBA" id="ARBA00022741"/>
    </source>
</evidence>
<keyword evidence="4" id="KW-0410">Iron transport</keyword>
<evidence type="ECO:0000313" key="13">
    <source>
        <dbReference type="Proteomes" id="UP000285596"/>
    </source>
</evidence>
<dbReference type="InterPro" id="IPR003439">
    <property type="entry name" value="ABC_transporter-like_ATP-bd"/>
</dbReference>
<dbReference type="AlphaFoldDB" id="A0A423UTT8"/>
<evidence type="ECO:0000256" key="10">
    <source>
        <dbReference type="SAM" id="MobiDB-lite"/>
    </source>
</evidence>
<keyword evidence="6 12" id="KW-0067">ATP-binding</keyword>
<evidence type="ECO:0000313" key="12">
    <source>
        <dbReference type="EMBL" id="ROV65749.1"/>
    </source>
</evidence>
<keyword evidence="8" id="KW-0406">Ion transport</keyword>
<name>A0A423UTT8_STRGL</name>
<sequence length="329" mass="34350">MSPSRSTNASTGPSPTTDAARPGSRLAARSLTLAYEDRTVVHELDLTVPDGQVTVIVGPNACGKSTTLRALGRLLKPRGGAVLLDGTELARIPTKQIARSIGLLPQTPVAPEAITVCDLVARGRQPHQSWWQQWSDEDERAVTDAMSRTAVTALADRPVDELSGGQRQRVWIAMALAQDTDLLLLDEPTTYLDIAHQVEVLDLVRQLASPAADGTRGRTVVTVLHDLNQAARYADRLVAMKEGRIVAEGAPGDVVTAELVREVFGLEAVIVPDPVTGSPLVVPGAPWTPSTPSVPASPSASVSPSTSASGPASSSGPASASAPTPGKIL</sequence>
<evidence type="ECO:0000259" key="11">
    <source>
        <dbReference type="PROSITE" id="PS50893"/>
    </source>
</evidence>
<dbReference type="GO" id="GO:0016887">
    <property type="term" value="F:ATP hydrolysis activity"/>
    <property type="evidence" value="ECO:0007669"/>
    <property type="project" value="InterPro"/>
</dbReference>
<dbReference type="InterPro" id="IPR017871">
    <property type="entry name" value="ABC_transporter-like_CS"/>
</dbReference>
<comment type="caution">
    <text evidence="12">The sequence shown here is derived from an EMBL/GenBank/DDBJ whole genome shotgun (WGS) entry which is preliminary data.</text>
</comment>
<feature type="domain" description="ABC transporter" evidence="11">
    <location>
        <begin position="26"/>
        <end position="267"/>
    </location>
</feature>
<keyword evidence="3" id="KW-1003">Cell membrane</keyword>
<dbReference type="RefSeq" id="WP_118905384.1">
    <property type="nucleotide sequence ID" value="NZ_QWFA01000166.1"/>
</dbReference>
<evidence type="ECO:0000256" key="1">
    <source>
        <dbReference type="ARBA" id="ARBA00004202"/>
    </source>
</evidence>
<proteinExistence type="predicted"/>
<dbReference type="CDD" id="cd03214">
    <property type="entry name" value="ABC_Iron-Siderophores_B12_Hemin"/>
    <property type="match status" value="1"/>
</dbReference>
<dbReference type="GO" id="GO:0005886">
    <property type="term" value="C:plasma membrane"/>
    <property type="evidence" value="ECO:0007669"/>
    <property type="project" value="UniProtKB-SubCell"/>
</dbReference>
<feature type="region of interest" description="Disordered" evidence="10">
    <location>
        <begin position="288"/>
        <end position="329"/>
    </location>
</feature>
<protein>
    <submittedName>
        <fullName evidence="12">ABC transporter ATP-binding protein</fullName>
    </submittedName>
</protein>
<evidence type="ECO:0000256" key="8">
    <source>
        <dbReference type="ARBA" id="ARBA00023065"/>
    </source>
</evidence>
<feature type="region of interest" description="Disordered" evidence="10">
    <location>
        <begin position="1"/>
        <end position="24"/>
    </location>
</feature>
<evidence type="ECO:0000256" key="3">
    <source>
        <dbReference type="ARBA" id="ARBA00022475"/>
    </source>
</evidence>
<keyword evidence="5" id="KW-0547">Nucleotide-binding</keyword>
<accession>A0A423UTT8</accession>
<gene>
    <name evidence="12" type="ORF">D3105_25635</name>
</gene>
<dbReference type="PROSITE" id="PS50893">
    <property type="entry name" value="ABC_TRANSPORTER_2"/>
    <property type="match status" value="1"/>
</dbReference>
<evidence type="ECO:0000256" key="9">
    <source>
        <dbReference type="ARBA" id="ARBA00023136"/>
    </source>
</evidence>
<evidence type="ECO:0000256" key="4">
    <source>
        <dbReference type="ARBA" id="ARBA00022496"/>
    </source>
</evidence>
<dbReference type="InterPro" id="IPR027417">
    <property type="entry name" value="P-loop_NTPase"/>
</dbReference>
<dbReference type="InterPro" id="IPR051535">
    <property type="entry name" value="Siderophore_ABC-ATPase"/>
</dbReference>
<keyword evidence="7" id="KW-0408">Iron</keyword>
<dbReference type="Pfam" id="PF00005">
    <property type="entry name" value="ABC_tran"/>
    <property type="match status" value="1"/>
</dbReference>
<dbReference type="SMART" id="SM00382">
    <property type="entry name" value="AAA"/>
    <property type="match status" value="1"/>
</dbReference>
<reference evidence="12 13" key="1">
    <citation type="submission" date="2018-08" db="EMBL/GenBank/DDBJ databases">
        <title>Streptomyces globisporus 1912-4Crt, whole genome shotgun sequence.</title>
        <authorList>
            <person name="Matselyukh B."/>
        </authorList>
    </citation>
    <scope>NUCLEOTIDE SEQUENCE [LARGE SCALE GENOMIC DNA]</scope>
    <source>
        <strain evidence="12 13">1912-4Crt</strain>
    </source>
</reference>
<dbReference type="PANTHER" id="PTHR42771:SF2">
    <property type="entry name" value="IRON(3+)-HYDROXAMATE IMPORT ATP-BINDING PROTEIN FHUC"/>
    <property type="match status" value="1"/>
</dbReference>
<dbReference type="PROSITE" id="PS00211">
    <property type="entry name" value="ABC_TRANSPORTER_1"/>
    <property type="match status" value="1"/>
</dbReference>
<keyword evidence="9" id="KW-0472">Membrane</keyword>
<evidence type="ECO:0000256" key="6">
    <source>
        <dbReference type="ARBA" id="ARBA00022840"/>
    </source>
</evidence>
<dbReference type="SUPFAM" id="SSF52540">
    <property type="entry name" value="P-loop containing nucleoside triphosphate hydrolases"/>
    <property type="match status" value="1"/>
</dbReference>